<dbReference type="EMBL" id="WWBZ02000033">
    <property type="protein sequence ID" value="KAF4306786.1"/>
    <property type="molecule type" value="Genomic_DNA"/>
</dbReference>
<dbReference type="AlphaFoldDB" id="A0A8H4ISR6"/>
<evidence type="ECO:0000313" key="2">
    <source>
        <dbReference type="EMBL" id="KAF4306786.1"/>
    </source>
</evidence>
<organism evidence="2 3">
    <name type="scientific">Botryosphaeria dothidea</name>
    <dbReference type="NCBI Taxonomy" id="55169"/>
    <lineage>
        <taxon>Eukaryota</taxon>
        <taxon>Fungi</taxon>
        <taxon>Dikarya</taxon>
        <taxon>Ascomycota</taxon>
        <taxon>Pezizomycotina</taxon>
        <taxon>Dothideomycetes</taxon>
        <taxon>Dothideomycetes incertae sedis</taxon>
        <taxon>Botryosphaeriales</taxon>
        <taxon>Botryosphaeriaceae</taxon>
        <taxon>Botryosphaeria</taxon>
    </lineage>
</organism>
<dbReference type="OrthoDB" id="5332316at2759"/>
<accession>A0A8H4ISR6</accession>
<comment type="caution">
    <text evidence="2">The sequence shown here is derived from an EMBL/GenBank/DDBJ whole genome shotgun (WGS) entry which is preliminary data.</text>
</comment>
<feature type="compositionally biased region" description="Basic and acidic residues" evidence="1">
    <location>
        <begin position="47"/>
        <end position="57"/>
    </location>
</feature>
<proteinExistence type="predicted"/>
<sequence>MSPNHETSSLESRQSLDVDEETSESAVEPQERSRKSEEPNATESPDLFEKFLAERPKPPPSLLNELFPEFTDENQETSCKTQEEREVPKLSLDFHQQKPERRPAFLERKEFINRKMQAKYLNELVVIKLSGLSKHLNEEDIKRLVPSSSKHIEGWSDLDFIKGKQNLHCTNSLRLVAHIYYSAFPVRDEQTLERLDQYYVLFRNVRAARDFQENVRKLHLLVKSHAPTSLSSAIPTPPGFTDDKGVDLHAAIQSYTIGPPISDQIHCNVVPTPYTKNLRQVFMAGGYEPIVNHSNPVDPTGASQEPAVAKVLLHFDGAQPTLGEIRTTIARDGKDRWLPWAIVGGTNSRDGIFRITNHFSRNEAVGSDVAALMVRKVAPRYMITFETKAEAQRFVRRWHRRPFQWSVNGVYENGEGPPQARVELLW</sequence>
<feature type="compositionally biased region" description="Basic and acidic residues" evidence="1">
    <location>
        <begin position="29"/>
        <end position="38"/>
    </location>
</feature>
<dbReference type="Proteomes" id="UP000572817">
    <property type="component" value="Unassembled WGS sequence"/>
</dbReference>
<reference evidence="2" key="1">
    <citation type="submission" date="2020-04" db="EMBL/GenBank/DDBJ databases">
        <title>Genome Assembly and Annotation of Botryosphaeria dothidea sdau 11-99, a Latent Pathogen of Apple Fruit Ring Rot in China.</title>
        <authorList>
            <person name="Yu C."/>
            <person name="Diao Y."/>
            <person name="Lu Q."/>
            <person name="Zhao J."/>
            <person name="Cui S."/>
            <person name="Peng C."/>
            <person name="He B."/>
            <person name="Liu H."/>
        </authorList>
    </citation>
    <scope>NUCLEOTIDE SEQUENCE [LARGE SCALE GENOMIC DNA]</scope>
    <source>
        <strain evidence="2">Sdau11-99</strain>
    </source>
</reference>
<name>A0A8H4ISR6_9PEZI</name>
<feature type="compositionally biased region" description="Polar residues" evidence="1">
    <location>
        <begin position="1"/>
        <end position="15"/>
    </location>
</feature>
<feature type="region of interest" description="Disordered" evidence="1">
    <location>
        <begin position="1"/>
        <end position="63"/>
    </location>
</feature>
<evidence type="ECO:0000256" key="1">
    <source>
        <dbReference type="SAM" id="MobiDB-lite"/>
    </source>
</evidence>
<keyword evidence="3" id="KW-1185">Reference proteome</keyword>
<evidence type="ECO:0000313" key="3">
    <source>
        <dbReference type="Proteomes" id="UP000572817"/>
    </source>
</evidence>
<gene>
    <name evidence="2" type="ORF">GTA08_BOTSDO05167</name>
</gene>
<protein>
    <submittedName>
        <fullName evidence="2">Uncharacterized protein</fullName>
    </submittedName>
</protein>